<dbReference type="CDD" id="cd00184">
    <property type="entry name" value="TNF"/>
    <property type="match status" value="1"/>
</dbReference>
<dbReference type="GO" id="GO:0005164">
    <property type="term" value="F:tumor necrosis factor receptor binding"/>
    <property type="evidence" value="ECO:0007669"/>
    <property type="project" value="InterPro"/>
</dbReference>
<accession>A0A3P9MIQ3</accession>
<dbReference type="Proteomes" id="UP000265180">
    <property type="component" value="Chromosome 1"/>
</dbReference>
<reference key="1">
    <citation type="journal article" date="2007" name="Nature">
        <title>The medaka draft genome and insights into vertebrate genome evolution.</title>
        <authorList>
            <person name="Kasahara M."/>
            <person name="Naruse K."/>
            <person name="Sasaki S."/>
            <person name="Nakatani Y."/>
            <person name="Qu W."/>
            <person name="Ahsan B."/>
            <person name="Yamada T."/>
            <person name="Nagayasu Y."/>
            <person name="Doi K."/>
            <person name="Kasai Y."/>
            <person name="Jindo T."/>
            <person name="Kobayashi D."/>
            <person name="Shimada A."/>
            <person name="Toyoda A."/>
            <person name="Kuroki Y."/>
            <person name="Fujiyama A."/>
            <person name="Sasaki T."/>
            <person name="Shimizu A."/>
            <person name="Asakawa S."/>
            <person name="Shimizu N."/>
            <person name="Hashimoto S."/>
            <person name="Yang J."/>
            <person name="Lee Y."/>
            <person name="Matsushima K."/>
            <person name="Sugano S."/>
            <person name="Sakaizumi M."/>
            <person name="Narita T."/>
            <person name="Ohishi K."/>
            <person name="Haga S."/>
            <person name="Ohta F."/>
            <person name="Nomoto H."/>
            <person name="Nogata K."/>
            <person name="Morishita T."/>
            <person name="Endo T."/>
            <person name="Shin-I T."/>
            <person name="Takeda H."/>
            <person name="Morishita S."/>
            <person name="Kohara Y."/>
        </authorList>
    </citation>
    <scope>NUCLEOTIDE SEQUENCE [LARGE SCALE GENOMIC DNA]</scope>
    <source>
        <strain>Hd-rR</strain>
    </source>
</reference>
<comment type="subcellular location">
    <subcellularLocation>
        <location evidence="1">Membrane</location>
    </subcellularLocation>
</comment>
<keyword evidence="5" id="KW-0812">Transmembrane</keyword>
<protein>
    <recommendedName>
        <fullName evidence="6">THD domain-containing protein</fullName>
    </recommendedName>
</protein>
<dbReference type="GO" id="GO:0005615">
    <property type="term" value="C:extracellular space"/>
    <property type="evidence" value="ECO:0007669"/>
    <property type="project" value="UniProtKB-KW"/>
</dbReference>
<name>A0A3P9MIQ3_ORYLA</name>
<dbReference type="InterPro" id="IPR008983">
    <property type="entry name" value="Tumour_necrosis_fac-like_dom"/>
</dbReference>
<evidence type="ECO:0000313" key="8">
    <source>
        <dbReference type="Proteomes" id="UP000265180"/>
    </source>
</evidence>
<dbReference type="AlphaFoldDB" id="A0A3P9MIQ3"/>
<feature type="transmembrane region" description="Helical" evidence="5">
    <location>
        <begin position="46"/>
        <end position="69"/>
    </location>
</feature>
<organism evidence="7 8">
    <name type="scientific">Oryzias latipes</name>
    <name type="common">Japanese rice fish</name>
    <name type="synonym">Japanese killifish</name>
    <dbReference type="NCBI Taxonomy" id="8090"/>
    <lineage>
        <taxon>Eukaryota</taxon>
        <taxon>Metazoa</taxon>
        <taxon>Chordata</taxon>
        <taxon>Craniata</taxon>
        <taxon>Vertebrata</taxon>
        <taxon>Euteleostomi</taxon>
        <taxon>Actinopterygii</taxon>
        <taxon>Neopterygii</taxon>
        <taxon>Teleostei</taxon>
        <taxon>Neoteleostei</taxon>
        <taxon>Acanthomorphata</taxon>
        <taxon>Ovalentaria</taxon>
        <taxon>Atherinomorphae</taxon>
        <taxon>Beloniformes</taxon>
        <taxon>Adrianichthyidae</taxon>
        <taxon>Oryziinae</taxon>
        <taxon>Oryzias</taxon>
    </lineage>
</organism>
<dbReference type="GO" id="GO:0005125">
    <property type="term" value="F:cytokine activity"/>
    <property type="evidence" value="ECO:0007669"/>
    <property type="project" value="UniProtKB-KW"/>
</dbReference>
<comment type="similarity">
    <text evidence="2">Belongs to the tumor necrosis factor family.</text>
</comment>
<sequence length="266" mass="29445">MRMGPGGLPETGVSTYPPVFVVDSQASNLHLPVQRKTKWARDGQRFLLLLVGLTVIGLLVEGFLIINLYQRTQGFSSGNRLCNVSSPSLSSQQNTLMSQVGSIGRVVGENDIERGVKEGEASKPFAHLLGASNYSGQDDIVQWVNEGEASVHNMLYQNGRLRIQKAGHYYLYSKVQLIALNECKLIQHKVMKSTTAYGLPIELMQSKSNRCRASKHGEHGEELWSSFLAGIFQLKNGDEIFVKVENIQDMRPGPTENFMGAFMVSP</sequence>
<feature type="domain" description="THD" evidence="6">
    <location>
        <begin position="124"/>
        <end position="264"/>
    </location>
</feature>
<dbReference type="InterPro" id="IPR006052">
    <property type="entry name" value="TNF_dom"/>
</dbReference>
<dbReference type="GO" id="GO:0016020">
    <property type="term" value="C:membrane"/>
    <property type="evidence" value="ECO:0007669"/>
    <property type="project" value="UniProtKB-SubCell"/>
</dbReference>
<keyword evidence="3" id="KW-0202">Cytokine</keyword>
<reference evidence="7 8" key="2">
    <citation type="submission" date="2017-04" db="EMBL/GenBank/DDBJ databases">
        <title>CpG methylation of centromeres and impact of large insertions on vertebrate speciation.</title>
        <authorList>
            <person name="Ichikawa K."/>
            <person name="Yoshimura J."/>
            <person name="Morishita S."/>
        </authorList>
    </citation>
    <scope>NUCLEOTIDE SEQUENCE</scope>
    <source>
        <strain evidence="7 8">HNI</strain>
    </source>
</reference>
<proteinExistence type="inferred from homology"/>
<reference evidence="7" key="3">
    <citation type="submission" date="2025-08" db="UniProtKB">
        <authorList>
            <consortium name="Ensembl"/>
        </authorList>
    </citation>
    <scope>IDENTIFICATION</scope>
    <source>
        <strain evidence="7">HNI</strain>
    </source>
</reference>
<dbReference type="PROSITE" id="PS50049">
    <property type="entry name" value="THD_2"/>
    <property type="match status" value="1"/>
</dbReference>
<dbReference type="Pfam" id="PF00229">
    <property type="entry name" value="TNF"/>
    <property type="match status" value="1"/>
</dbReference>
<dbReference type="SMART" id="SM00207">
    <property type="entry name" value="TNF"/>
    <property type="match status" value="1"/>
</dbReference>
<evidence type="ECO:0000256" key="4">
    <source>
        <dbReference type="ARBA" id="ARBA00023136"/>
    </source>
</evidence>
<keyword evidence="4 5" id="KW-0472">Membrane</keyword>
<dbReference type="PANTHER" id="PTHR11471">
    <property type="entry name" value="TUMOR NECROSIS FACTOR FAMILY MEMBER"/>
    <property type="match status" value="1"/>
</dbReference>
<evidence type="ECO:0000259" key="6">
    <source>
        <dbReference type="PROSITE" id="PS50049"/>
    </source>
</evidence>
<evidence type="ECO:0000256" key="2">
    <source>
        <dbReference type="ARBA" id="ARBA00008670"/>
    </source>
</evidence>
<keyword evidence="5" id="KW-1133">Transmembrane helix</keyword>
<dbReference type="SUPFAM" id="SSF49842">
    <property type="entry name" value="TNF-like"/>
    <property type="match status" value="1"/>
</dbReference>
<evidence type="ECO:0000256" key="5">
    <source>
        <dbReference type="SAM" id="Phobius"/>
    </source>
</evidence>
<evidence type="ECO:0000256" key="1">
    <source>
        <dbReference type="ARBA" id="ARBA00004370"/>
    </source>
</evidence>
<dbReference type="Ensembl" id="ENSORLT00020026170.1">
    <property type="protein sequence ID" value="ENSORLP00020032843.1"/>
    <property type="gene ID" value="ENSORLG00020018576.1"/>
</dbReference>
<dbReference type="Gene3D" id="2.60.120.40">
    <property type="match status" value="1"/>
</dbReference>
<evidence type="ECO:0000256" key="3">
    <source>
        <dbReference type="ARBA" id="ARBA00022514"/>
    </source>
</evidence>
<evidence type="ECO:0000313" key="7">
    <source>
        <dbReference type="Ensembl" id="ENSORLP00020032843.1"/>
    </source>
</evidence>
<reference evidence="7" key="4">
    <citation type="submission" date="2025-09" db="UniProtKB">
        <authorList>
            <consortium name="Ensembl"/>
        </authorList>
    </citation>
    <scope>IDENTIFICATION</scope>
    <source>
        <strain evidence="7">HNI</strain>
    </source>
</reference>
<dbReference type="PANTHER" id="PTHR11471:SF56">
    <property type="entry name" value="TUMOR NECROSIS FACTOR LIGAND SUPERFAMILY MEMBER 14-LIKE"/>
    <property type="match status" value="1"/>
</dbReference>
<dbReference type="GO" id="GO:0006955">
    <property type="term" value="P:immune response"/>
    <property type="evidence" value="ECO:0007669"/>
    <property type="project" value="InterPro"/>
</dbReference>